<organism evidence="2 3">
    <name type="scientific">Pacificimonas flava</name>
    <dbReference type="NCBI Taxonomy" id="1234595"/>
    <lineage>
        <taxon>Bacteria</taxon>
        <taxon>Pseudomonadati</taxon>
        <taxon>Pseudomonadota</taxon>
        <taxon>Alphaproteobacteria</taxon>
        <taxon>Sphingomonadales</taxon>
        <taxon>Sphingosinicellaceae</taxon>
        <taxon>Pacificimonas</taxon>
    </lineage>
</organism>
<gene>
    <name evidence="2" type="ORF">B5C34_14155</name>
</gene>
<dbReference type="Proteomes" id="UP000198462">
    <property type="component" value="Unassembled WGS sequence"/>
</dbReference>
<dbReference type="SUPFAM" id="SSF54427">
    <property type="entry name" value="NTF2-like"/>
    <property type="match status" value="1"/>
</dbReference>
<dbReference type="RefSeq" id="WP_088713185.1">
    <property type="nucleotide sequence ID" value="NZ_NFZT01000001.1"/>
</dbReference>
<evidence type="ECO:0000313" key="2">
    <source>
        <dbReference type="EMBL" id="OWV34486.1"/>
    </source>
</evidence>
<dbReference type="AlphaFoldDB" id="A0A219B8N4"/>
<dbReference type="Gene3D" id="3.10.450.50">
    <property type="match status" value="1"/>
</dbReference>
<keyword evidence="3" id="KW-1185">Reference proteome</keyword>
<accession>A0A219B8N4</accession>
<sequence length="116" mass="13177">MEITDEDVWAREERLWTGGADAYAELLDNDALMVFPEMGALNAASVRKSIERAPRWESVDMRERSLVRPAQSLIVIAYRAESRRSEEPAYAAFCSSTYRAVGNGWRIVQHQQTLAN</sequence>
<evidence type="ECO:0000313" key="3">
    <source>
        <dbReference type="Proteomes" id="UP000198462"/>
    </source>
</evidence>
<reference evidence="3" key="1">
    <citation type="submission" date="2017-05" db="EMBL/GenBank/DDBJ databases">
        <authorList>
            <person name="Lin X."/>
        </authorList>
    </citation>
    <scope>NUCLEOTIDE SEQUENCE [LARGE SCALE GENOMIC DNA]</scope>
    <source>
        <strain evidence="3">JLT2012</strain>
    </source>
</reference>
<proteinExistence type="predicted"/>
<comment type="caution">
    <text evidence="2">The sequence shown here is derived from an EMBL/GenBank/DDBJ whole genome shotgun (WGS) entry which is preliminary data.</text>
</comment>
<evidence type="ECO:0000259" key="1">
    <source>
        <dbReference type="Pfam" id="PF14534"/>
    </source>
</evidence>
<name>A0A219B8N4_9SPHN</name>
<dbReference type="EMBL" id="NFZT01000001">
    <property type="protein sequence ID" value="OWV34486.1"/>
    <property type="molecule type" value="Genomic_DNA"/>
</dbReference>
<dbReference type="OrthoDB" id="667202at2"/>
<dbReference type="Pfam" id="PF14534">
    <property type="entry name" value="DUF4440"/>
    <property type="match status" value="1"/>
</dbReference>
<dbReference type="InterPro" id="IPR032710">
    <property type="entry name" value="NTF2-like_dom_sf"/>
</dbReference>
<dbReference type="InterPro" id="IPR027843">
    <property type="entry name" value="DUF4440"/>
</dbReference>
<feature type="domain" description="DUF4440" evidence="1">
    <location>
        <begin position="17"/>
        <end position="107"/>
    </location>
</feature>
<protein>
    <recommendedName>
        <fullName evidence="1">DUF4440 domain-containing protein</fullName>
    </recommendedName>
</protein>